<dbReference type="SUPFAM" id="SSF52540">
    <property type="entry name" value="P-loop containing nucleoside triphosphate hydrolases"/>
    <property type="match status" value="1"/>
</dbReference>
<dbReference type="AlphaFoldDB" id="A0A8C4X0M0"/>
<protein>
    <recommendedName>
        <fullName evidence="5">GB1/RHD3-type G domain-containing protein</fullName>
    </recommendedName>
</protein>
<keyword evidence="7" id="KW-1185">Reference proteome</keyword>
<dbReference type="SUPFAM" id="SSF48340">
    <property type="entry name" value="Interferon-induced guanylate-binding protein 1 (GBP1), C-terminal domain"/>
    <property type="match status" value="1"/>
</dbReference>
<dbReference type="GO" id="GO:0005525">
    <property type="term" value="F:GTP binding"/>
    <property type="evidence" value="ECO:0007669"/>
    <property type="project" value="UniProtKB-KW"/>
</dbReference>
<dbReference type="Proteomes" id="UP000694388">
    <property type="component" value="Unplaced"/>
</dbReference>
<dbReference type="Ensembl" id="ENSEBUT00000025265.1">
    <property type="protein sequence ID" value="ENSEBUP00000024689.1"/>
    <property type="gene ID" value="ENSEBUG00000015231.1"/>
</dbReference>
<evidence type="ECO:0000256" key="4">
    <source>
        <dbReference type="PROSITE-ProRule" id="PRU01052"/>
    </source>
</evidence>
<dbReference type="InterPro" id="IPR030386">
    <property type="entry name" value="G_GB1_RHD3_dom"/>
</dbReference>
<dbReference type="Pfam" id="PF02841">
    <property type="entry name" value="GBP_C"/>
    <property type="match status" value="1"/>
</dbReference>
<organism evidence="6 7">
    <name type="scientific">Eptatretus burgeri</name>
    <name type="common">Inshore hagfish</name>
    <dbReference type="NCBI Taxonomy" id="7764"/>
    <lineage>
        <taxon>Eukaryota</taxon>
        <taxon>Metazoa</taxon>
        <taxon>Chordata</taxon>
        <taxon>Craniata</taxon>
        <taxon>Vertebrata</taxon>
        <taxon>Cyclostomata</taxon>
        <taxon>Myxini</taxon>
        <taxon>Myxiniformes</taxon>
        <taxon>Myxinidae</taxon>
        <taxon>Eptatretinae</taxon>
        <taxon>Eptatretus</taxon>
    </lineage>
</organism>
<dbReference type="Pfam" id="PF02263">
    <property type="entry name" value="GBP"/>
    <property type="match status" value="1"/>
</dbReference>
<evidence type="ECO:0000313" key="7">
    <source>
        <dbReference type="Proteomes" id="UP000694388"/>
    </source>
</evidence>
<reference evidence="6" key="2">
    <citation type="submission" date="2025-09" db="UniProtKB">
        <authorList>
            <consortium name="Ensembl"/>
        </authorList>
    </citation>
    <scope>IDENTIFICATION</scope>
</reference>
<evidence type="ECO:0000313" key="6">
    <source>
        <dbReference type="Ensembl" id="ENSEBUP00000024689.1"/>
    </source>
</evidence>
<dbReference type="CDD" id="cd01851">
    <property type="entry name" value="GBP"/>
    <property type="match status" value="1"/>
</dbReference>
<reference evidence="6" key="1">
    <citation type="submission" date="2025-08" db="UniProtKB">
        <authorList>
            <consortium name="Ensembl"/>
        </authorList>
    </citation>
    <scope>IDENTIFICATION</scope>
</reference>
<keyword evidence="3" id="KW-0342">GTP-binding</keyword>
<keyword evidence="2" id="KW-0378">Hydrolase</keyword>
<dbReference type="GeneTree" id="ENSGT00940000168451"/>
<sequence>NEGRVRVPHMPLPFIVTDSNGGLVLVEETATKLATISRPLVVVAIAGRYRSGKSFLLNRLAGFALGHTVQSKTKGLWIWPIPYPNDDSKCLVLLDTEGLGDVEKGSTQHDTWIFVLAMLLSSMLVFNTLSCIDRNSLQELRYALTCESYLNERTQKFKYGIMTDCEAYFPFFVICVRDFTLVLEVEGKSCTPDQYMEHCFHRPSTAMSKEAREYRNQLETLCSVFKKRKCFVFPLPTEPEKMKVLDTLHDTSLKRQFVKNMNDSSQWITMLLSHLLVHLARKYVKAQQDGAIPCMESTFKMVVEDVNSRACEEAYDIYQALIGEQVELPTSVSDIKAKHLQCWDIAGKVEAFFTSYLRRNEQQSLEACRRCLERLYEPIRVDVDAGEFNRPGGFESYQHEMRKLQLNYSESGNMGEMVSKRLCLTSK</sequence>
<dbReference type="Gene3D" id="3.40.50.300">
    <property type="entry name" value="P-loop containing nucleotide triphosphate hydrolases"/>
    <property type="match status" value="1"/>
</dbReference>
<dbReference type="InterPro" id="IPR015894">
    <property type="entry name" value="Guanylate-bd_N"/>
</dbReference>
<name>A0A8C4X0M0_EPTBU</name>
<dbReference type="PROSITE" id="PS51715">
    <property type="entry name" value="G_GB1_RHD3"/>
    <property type="match status" value="1"/>
</dbReference>
<evidence type="ECO:0000256" key="3">
    <source>
        <dbReference type="ARBA" id="ARBA00023134"/>
    </source>
</evidence>
<comment type="similarity">
    <text evidence="4">Belongs to the TRAFAC class dynamin-like GTPase superfamily. GB1/RHD3 GTPase family.</text>
</comment>
<proteinExistence type="inferred from homology"/>
<dbReference type="InterPro" id="IPR027417">
    <property type="entry name" value="P-loop_NTPase"/>
</dbReference>
<dbReference type="GO" id="GO:0003924">
    <property type="term" value="F:GTPase activity"/>
    <property type="evidence" value="ECO:0007669"/>
    <property type="project" value="InterPro"/>
</dbReference>
<feature type="domain" description="GB1/RHD3-type G" evidence="5">
    <location>
        <begin position="37"/>
        <end position="142"/>
    </location>
</feature>
<dbReference type="InterPro" id="IPR003191">
    <property type="entry name" value="Guanylate-bd/ATL_C"/>
</dbReference>
<evidence type="ECO:0000256" key="1">
    <source>
        <dbReference type="ARBA" id="ARBA00022741"/>
    </source>
</evidence>
<dbReference type="InterPro" id="IPR036543">
    <property type="entry name" value="Guanylate-bd_C_sf"/>
</dbReference>
<keyword evidence="1" id="KW-0547">Nucleotide-binding</keyword>
<dbReference type="PANTHER" id="PTHR10751">
    <property type="entry name" value="GUANYLATE BINDING PROTEIN"/>
    <property type="match status" value="1"/>
</dbReference>
<evidence type="ECO:0000256" key="2">
    <source>
        <dbReference type="ARBA" id="ARBA00022801"/>
    </source>
</evidence>
<evidence type="ECO:0000259" key="5">
    <source>
        <dbReference type="PROSITE" id="PS51715"/>
    </source>
</evidence>
<accession>A0A8C4X0M0</accession>
<dbReference type="Gene3D" id="1.20.1000.10">
    <property type="entry name" value="Guanylate-binding protein, C-terminal domain"/>
    <property type="match status" value="1"/>
</dbReference>
<dbReference type="OMA" id="DRQSGFR"/>